<reference evidence="3" key="1">
    <citation type="submission" date="2019-08" db="EMBL/GenBank/DDBJ databases">
        <authorList>
            <person name="Kucharzyk K."/>
            <person name="Murdoch R.W."/>
            <person name="Higgins S."/>
            <person name="Loffler F."/>
        </authorList>
    </citation>
    <scope>NUCLEOTIDE SEQUENCE</scope>
</reference>
<evidence type="ECO:0000313" key="3">
    <source>
        <dbReference type="EMBL" id="MPM14692.1"/>
    </source>
</evidence>
<dbReference type="InterPro" id="IPR051471">
    <property type="entry name" value="Bacterial_PTS_sugar_comp"/>
</dbReference>
<evidence type="ECO:0000259" key="2">
    <source>
        <dbReference type="PROSITE" id="PS51096"/>
    </source>
</evidence>
<name>A0A644XER8_9ZZZZ</name>
<dbReference type="SUPFAM" id="SSF53062">
    <property type="entry name" value="PTS system fructose IIA component-like"/>
    <property type="match status" value="1"/>
</dbReference>
<dbReference type="PANTHER" id="PTHR33799">
    <property type="entry name" value="PTS PERMEASE-RELATED-RELATED"/>
    <property type="match status" value="1"/>
</dbReference>
<comment type="caution">
    <text evidence="3">The sequence shown here is derived from an EMBL/GenBank/DDBJ whole genome shotgun (WGS) entry which is preliminary data.</text>
</comment>
<dbReference type="PROSITE" id="PS51096">
    <property type="entry name" value="PTS_EIIA_TYPE_4"/>
    <property type="match status" value="1"/>
</dbReference>
<dbReference type="PANTHER" id="PTHR33799:SF1">
    <property type="entry name" value="PTS SYSTEM MANNOSE-SPECIFIC EIIAB COMPONENT-RELATED"/>
    <property type="match status" value="1"/>
</dbReference>
<dbReference type="Pfam" id="PF03610">
    <property type="entry name" value="EIIA-man"/>
    <property type="match status" value="1"/>
</dbReference>
<feature type="domain" description="PTS EIIA type-4" evidence="2">
    <location>
        <begin position="1"/>
        <end position="124"/>
    </location>
</feature>
<dbReference type="Gene3D" id="3.40.50.510">
    <property type="entry name" value="Phosphotransferase system, mannose-type IIA component"/>
    <property type="match status" value="1"/>
</dbReference>
<accession>A0A644XER8</accession>
<dbReference type="InterPro" id="IPR004701">
    <property type="entry name" value="PTS_EIIA_man-typ"/>
</dbReference>
<keyword evidence="1" id="KW-0808">Transferase</keyword>
<gene>
    <name evidence="3" type="ORF">SDC9_61056</name>
</gene>
<dbReference type="InterPro" id="IPR036662">
    <property type="entry name" value="PTS_EIIA_man-typ_sf"/>
</dbReference>
<dbReference type="EMBL" id="VSSQ01002322">
    <property type="protein sequence ID" value="MPM14692.1"/>
    <property type="molecule type" value="Genomic_DNA"/>
</dbReference>
<dbReference type="GO" id="GO:0009401">
    <property type="term" value="P:phosphoenolpyruvate-dependent sugar phosphotransferase system"/>
    <property type="evidence" value="ECO:0007669"/>
    <property type="project" value="InterPro"/>
</dbReference>
<dbReference type="GO" id="GO:0016020">
    <property type="term" value="C:membrane"/>
    <property type="evidence" value="ECO:0007669"/>
    <property type="project" value="InterPro"/>
</dbReference>
<protein>
    <recommendedName>
        <fullName evidence="2">PTS EIIA type-4 domain-containing protein</fullName>
    </recommendedName>
</protein>
<dbReference type="GO" id="GO:0016740">
    <property type="term" value="F:transferase activity"/>
    <property type="evidence" value="ECO:0007669"/>
    <property type="project" value="UniProtKB-KW"/>
</dbReference>
<organism evidence="3">
    <name type="scientific">bioreactor metagenome</name>
    <dbReference type="NCBI Taxonomy" id="1076179"/>
    <lineage>
        <taxon>unclassified sequences</taxon>
        <taxon>metagenomes</taxon>
        <taxon>ecological metagenomes</taxon>
    </lineage>
</organism>
<dbReference type="AlphaFoldDB" id="A0A644XER8"/>
<evidence type="ECO:0000256" key="1">
    <source>
        <dbReference type="ARBA" id="ARBA00022679"/>
    </source>
</evidence>
<proteinExistence type="predicted"/>
<sequence length="140" mass="15409">MRKVIIATHGDLSKGLVNTISIIAGESYAEQIQTYSLYPGEDVSVLAEKVKEEVLGYPSFDFVLLTDIMGGSVDNNLYHLITNPNVWLISGVNLLLVLEIILAGEETPTEEVLLRAVESAKDSINFRSKLIPESDEDDDL</sequence>